<dbReference type="EMBL" id="JANZXA010000003">
    <property type="protein sequence ID" value="MCT2399041.1"/>
    <property type="molecule type" value="Genomic_DNA"/>
</dbReference>
<proteinExistence type="predicted"/>
<protein>
    <recommendedName>
        <fullName evidence="4">Beta-carotene 15,15'-monooxygenase</fullName>
    </recommendedName>
</protein>
<evidence type="ECO:0000313" key="3">
    <source>
        <dbReference type="Proteomes" id="UP001165583"/>
    </source>
</evidence>
<gene>
    <name evidence="2" type="ORF">NZK81_05750</name>
</gene>
<name>A0ABT2I2L1_9SPHN</name>
<keyword evidence="3" id="KW-1185">Reference proteome</keyword>
<reference evidence="2" key="1">
    <citation type="submission" date="2022-09" db="EMBL/GenBank/DDBJ databases">
        <title>Novosphingobium sp. Nov., a polycyclic aromatic hydrocarbon-degrading bacterium isolated form mangrove sediments in HongKong.</title>
        <authorList>
            <person name="Hu Z."/>
        </authorList>
    </citation>
    <scope>NUCLEOTIDE SEQUENCE</scope>
    <source>
        <strain evidence="2">HK4-1</strain>
    </source>
</reference>
<dbReference type="Proteomes" id="UP001165583">
    <property type="component" value="Unassembled WGS sequence"/>
</dbReference>
<dbReference type="RefSeq" id="WP_260044783.1">
    <property type="nucleotide sequence ID" value="NZ_JANZXA010000003.1"/>
</dbReference>
<accession>A0ABT2I2L1</accession>
<keyword evidence="1" id="KW-0812">Transmembrane</keyword>
<comment type="caution">
    <text evidence="2">The sequence shown here is derived from an EMBL/GenBank/DDBJ whole genome shotgun (WGS) entry which is preliminary data.</text>
</comment>
<evidence type="ECO:0000313" key="2">
    <source>
        <dbReference type="EMBL" id="MCT2399041.1"/>
    </source>
</evidence>
<organism evidence="2 3">
    <name type="scientific">Novosphingobium mangrovi</name>
    <name type="common">ex Huang et al. 2023</name>
    <dbReference type="NCBI Taxonomy" id="2976432"/>
    <lineage>
        <taxon>Bacteria</taxon>
        <taxon>Pseudomonadati</taxon>
        <taxon>Pseudomonadota</taxon>
        <taxon>Alphaproteobacteria</taxon>
        <taxon>Sphingomonadales</taxon>
        <taxon>Sphingomonadaceae</taxon>
        <taxon>Novosphingobium</taxon>
    </lineage>
</organism>
<evidence type="ECO:0000256" key="1">
    <source>
        <dbReference type="SAM" id="Phobius"/>
    </source>
</evidence>
<feature type="transmembrane region" description="Helical" evidence="1">
    <location>
        <begin position="95"/>
        <end position="118"/>
    </location>
</feature>
<feature type="transmembrane region" description="Helical" evidence="1">
    <location>
        <begin position="204"/>
        <end position="226"/>
    </location>
</feature>
<keyword evidence="1" id="KW-0472">Membrane</keyword>
<evidence type="ECO:0008006" key="4">
    <source>
        <dbReference type="Google" id="ProtNLM"/>
    </source>
</evidence>
<feature type="transmembrane region" description="Helical" evidence="1">
    <location>
        <begin position="62"/>
        <end position="83"/>
    </location>
</feature>
<feature type="transmembrane region" description="Helical" evidence="1">
    <location>
        <begin position="21"/>
        <end position="42"/>
    </location>
</feature>
<keyword evidence="1" id="KW-1133">Transmembrane helix</keyword>
<sequence length="239" mass="25963">MSALARELKRFAVCLRDGLRLFHLAPAIPLLAVVFEFVQHVVEVRIGLFESRAAFNALTLDSTRMAFGYAKVAALWLSMLLATRFWANRAEERPWWSFATVAWRPLGIGLLLSILVSIPAAPGWGLAPGVFLALNLAIMAVTLPLAVLIVAGLVGDSEATLRGVYRHGWGKGLRMLLFLLAAVIPLLVLHYANHFSAFGQGPVVVWSLMAFDAVLVGAIAAIMGTIMHHGYAPPDLNRS</sequence>
<feature type="transmembrane region" description="Helical" evidence="1">
    <location>
        <begin position="175"/>
        <end position="192"/>
    </location>
</feature>
<feature type="transmembrane region" description="Helical" evidence="1">
    <location>
        <begin position="130"/>
        <end position="154"/>
    </location>
</feature>